<accession>A0A7I9VJ67</accession>
<organism evidence="3 4">
    <name type="scientific">Anaeromyxobacter diazotrophicus</name>
    <dbReference type="NCBI Taxonomy" id="2590199"/>
    <lineage>
        <taxon>Bacteria</taxon>
        <taxon>Pseudomonadati</taxon>
        <taxon>Myxococcota</taxon>
        <taxon>Myxococcia</taxon>
        <taxon>Myxococcales</taxon>
        <taxon>Cystobacterineae</taxon>
        <taxon>Anaeromyxobacteraceae</taxon>
        <taxon>Anaeromyxobacter</taxon>
    </lineage>
</organism>
<evidence type="ECO:0000256" key="2">
    <source>
        <dbReference type="SAM" id="SignalP"/>
    </source>
</evidence>
<evidence type="ECO:0000313" key="3">
    <source>
        <dbReference type="EMBL" id="GEJ56229.1"/>
    </source>
</evidence>
<dbReference type="RefSeq" id="WP_235969461.1">
    <property type="nucleotide sequence ID" value="NZ_BJTG01000002.1"/>
</dbReference>
<proteinExistence type="predicted"/>
<gene>
    <name evidence="3" type="ORF">AMYX_09700</name>
</gene>
<feature type="compositionally biased region" description="Polar residues" evidence="1">
    <location>
        <begin position="32"/>
        <end position="47"/>
    </location>
</feature>
<keyword evidence="4" id="KW-1185">Reference proteome</keyword>
<dbReference type="AlphaFoldDB" id="A0A7I9VJ67"/>
<feature type="region of interest" description="Disordered" evidence="1">
    <location>
        <begin position="24"/>
        <end position="47"/>
    </location>
</feature>
<evidence type="ECO:0008006" key="5">
    <source>
        <dbReference type="Google" id="ProtNLM"/>
    </source>
</evidence>
<feature type="chain" id="PRO_5029874866" description="Lipoprotein" evidence="2">
    <location>
        <begin position="22"/>
        <end position="157"/>
    </location>
</feature>
<protein>
    <recommendedName>
        <fullName evidence="5">Lipoprotein</fullName>
    </recommendedName>
</protein>
<evidence type="ECO:0000313" key="4">
    <source>
        <dbReference type="Proteomes" id="UP000503640"/>
    </source>
</evidence>
<feature type="signal peptide" evidence="2">
    <location>
        <begin position="1"/>
        <end position="21"/>
    </location>
</feature>
<keyword evidence="2" id="KW-0732">Signal</keyword>
<name>A0A7I9VJ67_9BACT</name>
<evidence type="ECO:0000256" key="1">
    <source>
        <dbReference type="SAM" id="MobiDB-lite"/>
    </source>
</evidence>
<sequence length="157" mass="16507">MLLLRLLVALAVVSGAAPALASGRGWQGVTPGATTESEVTSRFGPPSTQGKLSGRNALVYKGDQAISGTRQAQFFARDDGVVVEVVVFPVNALDKETVEGTYGKPSQKAFTDDFRTVWMYKPTGITVYFGKEGTVEAISFKPLAGEKPVAGKAAPSP</sequence>
<reference evidence="4" key="1">
    <citation type="journal article" date="2020" name="Appl. Environ. Microbiol.">
        <title>Diazotrophic Anaeromyxobacter Isolates from Soils.</title>
        <authorList>
            <person name="Masuda Y."/>
            <person name="Yamanaka H."/>
            <person name="Xu Z.X."/>
            <person name="Shiratori Y."/>
            <person name="Aono T."/>
            <person name="Amachi S."/>
            <person name="Senoo K."/>
            <person name="Itoh H."/>
        </authorList>
    </citation>
    <scope>NUCLEOTIDE SEQUENCE [LARGE SCALE GENOMIC DNA]</scope>
    <source>
        <strain evidence="4">R267</strain>
    </source>
</reference>
<dbReference type="Proteomes" id="UP000503640">
    <property type="component" value="Unassembled WGS sequence"/>
</dbReference>
<dbReference type="EMBL" id="BJTG01000002">
    <property type="protein sequence ID" value="GEJ56229.1"/>
    <property type="molecule type" value="Genomic_DNA"/>
</dbReference>
<comment type="caution">
    <text evidence="3">The sequence shown here is derived from an EMBL/GenBank/DDBJ whole genome shotgun (WGS) entry which is preliminary data.</text>
</comment>